<dbReference type="Pfam" id="PF20431">
    <property type="entry name" value="E_motif"/>
    <property type="match status" value="1"/>
</dbReference>
<feature type="repeat" description="PPR" evidence="3">
    <location>
        <begin position="193"/>
        <end position="223"/>
    </location>
</feature>
<name>A0A7I8L1I4_SPIIN</name>
<feature type="repeat" description="PPR" evidence="3">
    <location>
        <begin position="325"/>
        <end position="355"/>
    </location>
</feature>
<dbReference type="Gene3D" id="1.25.40.10">
    <property type="entry name" value="Tetratricopeptide repeat domain"/>
    <property type="match status" value="3"/>
</dbReference>
<dbReference type="Pfam" id="PF13041">
    <property type="entry name" value="PPR_2"/>
    <property type="match status" value="3"/>
</dbReference>
<dbReference type="FunFam" id="1.25.40.10:FF:000333">
    <property type="entry name" value="Pentatricopeptide repeat-containing protein"/>
    <property type="match status" value="1"/>
</dbReference>
<dbReference type="NCBIfam" id="TIGR00756">
    <property type="entry name" value="PPR"/>
    <property type="match status" value="6"/>
</dbReference>
<dbReference type="PANTHER" id="PTHR47926">
    <property type="entry name" value="PENTATRICOPEPTIDE REPEAT-CONTAINING PROTEIN"/>
    <property type="match status" value="1"/>
</dbReference>
<evidence type="ECO:0000256" key="3">
    <source>
        <dbReference type="PROSITE-ProRule" id="PRU00708"/>
    </source>
</evidence>
<dbReference type="FunFam" id="1.25.40.10:FF:000690">
    <property type="entry name" value="Pentatricopeptide repeat-containing protein"/>
    <property type="match status" value="1"/>
</dbReference>
<gene>
    <name evidence="4" type="ORF">SI8410_09013833</name>
</gene>
<proteinExistence type="inferred from homology"/>
<reference evidence="4" key="1">
    <citation type="submission" date="2020-02" db="EMBL/GenBank/DDBJ databases">
        <authorList>
            <person name="Scholz U."/>
            <person name="Mascher M."/>
            <person name="Fiebig A."/>
        </authorList>
    </citation>
    <scope>NUCLEOTIDE SEQUENCE</scope>
</reference>
<dbReference type="InterPro" id="IPR046960">
    <property type="entry name" value="PPR_At4g14850-like_plant"/>
</dbReference>
<keyword evidence="2" id="KW-0677">Repeat</keyword>
<dbReference type="InterPro" id="IPR011990">
    <property type="entry name" value="TPR-like_helical_dom_sf"/>
</dbReference>
<protein>
    <submittedName>
        <fullName evidence="4">Uncharacterized protein</fullName>
    </submittedName>
</protein>
<feature type="repeat" description="PPR" evidence="3">
    <location>
        <begin position="436"/>
        <end position="470"/>
    </location>
</feature>
<dbReference type="Pfam" id="PF01535">
    <property type="entry name" value="PPR"/>
    <property type="match status" value="5"/>
</dbReference>
<dbReference type="AlphaFoldDB" id="A0A7I8L1I4"/>
<dbReference type="SUPFAM" id="SSF48452">
    <property type="entry name" value="TPR-like"/>
    <property type="match status" value="2"/>
</dbReference>
<keyword evidence="5" id="KW-1185">Reference proteome</keyword>
<sequence length="671" mass="73356">MAAVSSAATSPFLSQALPQKPAEAHPLLSLLPRCRGLEELRAVHAGVIKSGALRDHGACFSLGKLVEFCALSPVGDLSYAVLLLESAGPEPHQFLWNTIIRGYSLSRSPAEAVSFYVRMLLAGALPNSHTFPSLFKACAAMAAAGQGRQAHAQALKLGLAGDAFVHTSLINMYARSGELLDARRVFDAGCLRDAVSFTALIKGYLLWGELTSARQMFDRMPKKDVIAWNAIIAGFSQSGHPEEALRLFREMMEAKVEPNESTMLSVLSACAQSGSAEVGTWIHRWTADRGMRSSLRLTNALIDMYSKCGDLVLARELFDGTPSRDRISWNVMIGGYSRTSCYREALALFRQMQLSEEPNEVTFLNVLPACAHLGALDIGKWIHSYIKRRMGESSAMDDGLRDATTAALFTSLIDMYAKCGSIEAAEQVFDDLSYRNLSCWNALIAGLALHGRAEEALRYFEMMIGEGFRPDDITFVGVLSACCHAGLVEMGRFYFDSMIKDYSISPKVHHYGCMVGILGRAGLLEEAWSLIGEMEVEPDGAIWSSLLGACCVRGHVELAESAASRLIELEPDNASVYVLLSNAYASAGRWDDALRVRAIINDRSLKRAPGSSSIEVGNVVHEFIVGDKSHAESREIYQMLEILAKSLSLAWHFTRPSLVNEQTEVSPSSWG</sequence>
<dbReference type="GO" id="GO:0009451">
    <property type="term" value="P:RNA modification"/>
    <property type="evidence" value="ECO:0007669"/>
    <property type="project" value="InterPro"/>
</dbReference>
<dbReference type="InterPro" id="IPR046849">
    <property type="entry name" value="E2_motif"/>
</dbReference>
<comment type="similarity">
    <text evidence="1">Belongs to the PPR family. PCMP-H subfamily.</text>
</comment>
<dbReference type="Pfam" id="PF20430">
    <property type="entry name" value="Eplus_motif"/>
    <property type="match status" value="1"/>
</dbReference>
<dbReference type="Proteomes" id="UP000663760">
    <property type="component" value="Chromosome 9"/>
</dbReference>
<evidence type="ECO:0000256" key="2">
    <source>
        <dbReference type="ARBA" id="ARBA00022737"/>
    </source>
</evidence>
<accession>A0A7I8L1I4</accession>
<feature type="repeat" description="PPR" evidence="3">
    <location>
        <begin position="92"/>
        <end position="126"/>
    </location>
</feature>
<evidence type="ECO:0000313" key="4">
    <source>
        <dbReference type="EMBL" id="CAA7403155.1"/>
    </source>
</evidence>
<dbReference type="EMBL" id="LR746272">
    <property type="protein sequence ID" value="CAA7403155.1"/>
    <property type="molecule type" value="Genomic_DNA"/>
</dbReference>
<dbReference type="GO" id="GO:0003729">
    <property type="term" value="F:mRNA binding"/>
    <property type="evidence" value="ECO:0007669"/>
    <property type="project" value="UniProtKB-ARBA"/>
</dbReference>
<dbReference type="InterPro" id="IPR002885">
    <property type="entry name" value="PPR_rpt"/>
</dbReference>
<evidence type="ECO:0000313" key="5">
    <source>
        <dbReference type="Proteomes" id="UP000663760"/>
    </source>
</evidence>
<organism evidence="4 5">
    <name type="scientific">Spirodela intermedia</name>
    <name type="common">Intermediate duckweed</name>
    <dbReference type="NCBI Taxonomy" id="51605"/>
    <lineage>
        <taxon>Eukaryota</taxon>
        <taxon>Viridiplantae</taxon>
        <taxon>Streptophyta</taxon>
        <taxon>Embryophyta</taxon>
        <taxon>Tracheophyta</taxon>
        <taxon>Spermatophyta</taxon>
        <taxon>Magnoliopsida</taxon>
        <taxon>Liliopsida</taxon>
        <taxon>Araceae</taxon>
        <taxon>Lemnoideae</taxon>
        <taxon>Spirodela</taxon>
    </lineage>
</organism>
<dbReference type="FunFam" id="1.25.40.10:FF:000470">
    <property type="entry name" value="Pentatricopeptide repeat-containing protein At5g66520"/>
    <property type="match status" value="1"/>
</dbReference>
<feature type="repeat" description="PPR" evidence="3">
    <location>
        <begin position="224"/>
        <end position="258"/>
    </location>
</feature>
<dbReference type="PROSITE" id="PS51375">
    <property type="entry name" value="PPR"/>
    <property type="match status" value="5"/>
</dbReference>
<dbReference type="InterPro" id="IPR046848">
    <property type="entry name" value="E_motif"/>
</dbReference>
<evidence type="ECO:0000256" key="1">
    <source>
        <dbReference type="ARBA" id="ARBA00006643"/>
    </source>
</evidence>
<dbReference type="OrthoDB" id="185373at2759"/>